<proteinExistence type="predicted"/>
<name>A0A3B1D1C7_9ZZZZ</name>
<sequence>MMRRLTVVFCVSLFFTLLMIGSCASVPVIPNETIVEGTVSEYAIVSSRLVGIQPEQVLYRITIYIETTKAVGNGPDFLGGKIGKDVPFYTREKLPPQLFGRKVQARVQFRGDERGGLFWVRDIEMR</sequence>
<accession>A0A3B1D1C7</accession>
<dbReference type="AlphaFoldDB" id="A0A3B1D1C7"/>
<reference evidence="1" key="1">
    <citation type="submission" date="2018-06" db="EMBL/GenBank/DDBJ databases">
        <authorList>
            <person name="Zhirakovskaya E."/>
        </authorList>
    </citation>
    <scope>NUCLEOTIDE SEQUENCE</scope>
</reference>
<gene>
    <name evidence="1" type="ORF">MNBD_NITROSPIRAE02-383</name>
</gene>
<organism evidence="1">
    <name type="scientific">hydrothermal vent metagenome</name>
    <dbReference type="NCBI Taxonomy" id="652676"/>
    <lineage>
        <taxon>unclassified sequences</taxon>
        <taxon>metagenomes</taxon>
        <taxon>ecological metagenomes</taxon>
    </lineage>
</organism>
<evidence type="ECO:0000313" key="1">
    <source>
        <dbReference type="EMBL" id="VAX32631.1"/>
    </source>
</evidence>
<protein>
    <submittedName>
        <fullName evidence="1">Uncharacterized protein</fullName>
    </submittedName>
</protein>
<dbReference type="EMBL" id="UOGH01000264">
    <property type="protein sequence ID" value="VAX32631.1"/>
    <property type="molecule type" value="Genomic_DNA"/>
</dbReference>
<dbReference type="PROSITE" id="PS51257">
    <property type="entry name" value="PROKAR_LIPOPROTEIN"/>
    <property type="match status" value="1"/>
</dbReference>